<feature type="region of interest" description="Disordered" evidence="1">
    <location>
        <begin position="277"/>
        <end position="331"/>
    </location>
</feature>
<dbReference type="EMBL" id="BK015050">
    <property type="protein sequence ID" value="DAD88946.1"/>
    <property type="molecule type" value="Genomic_DNA"/>
</dbReference>
<evidence type="ECO:0008006" key="3">
    <source>
        <dbReference type="Google" id="ProtNLM"/>
    </source>
</evidence>
<accession>A0A8S5N3V1</accession>
<protein>
    <recommendedName>
        <fullName evidence="3">DUF2213 domain-containing protein</fullName>
    </recommendedName>
</protein>
<feature type="region of interest" description="Disordered" evidence="1">
    <location>
        <begin position="202"/>
        <end position="238"/>
    </location>
</feature>
<dbReference type="Pfam" id="PF09979">
    <property type="entry name" value="DUF2213"/>
    <property type="match status" value="1"/>
</dbReference>
<evidence type="ECO:0000313" key="2">
    <source>
        <dbReference type="EMBL" id="DAD88946.1"/>
    </source>
</evidence>
<dbReference type="PIRSF" id="PIRSF029215">
    <property type="entry name" value="UCP029215"/>
    <property type="match status" value="1"/>
</dbReference>
<feature type="compositionally biased region" description="Acidic residues" evidence="1">
    <location>
        <begin position="286"/>
        <end position="298"/>
    </location>
</feature>
<organism evidence="2">
    <name type="scientific">Myoviridae sp. ctpiG4</name>
    <dbReference type="NCBI Taxonomy" id="2826698"/>
    <lineage>
        <taxon>Viruses</taxon>
        <taxon>Duplodnaviria</taxon>
        <taxon>Heunggongvirae</taxon>
        <taxon>Uroviricota</taxon>
        <taxon>Caudoviricetes</taxon>
    </lineage>
</organism>
<feature type="compositionally biased region" description="Basic and acidic residues" evidence="1">
    <location>
        <begin position="299"/>
        <end position="309"/>
    </location>
</feature>
<feature type="region of interest" description="Disordered" evidence="1">
    <location>
        <begin position="379"/>
        <end position="412"/>
    </location>
</feature>
<reference evidence="2" key="1">
    <citation type="journal article" date="2021" name="Proc. Natl. Acad. Sci. U.S.A.">
        <title>A Catalog of Tens of Thousands of Viruses from Human Metagenomes Reveals Hidden Associations with Chronic Diseases.</title>
        <authorList>
            <person name="Tisza M.J."/>
            <person name="Buck C.B."/>
        </authorList>
    </citation>
    <scope>NUCLEOTIDE SEQUENCE</scope>
    <source>
        <strain evidence="2">CtpiG4</strain>
    </source>
</reference>
<dbReference type="InterPro" id="IPR016913">
    <property type="entry name" value="UCP029215"/>
</dbReference>
<feature type="compositionally biased region" description="Basic and acidic residues" evidence="1">
    <location>
        <begin position="379"/>
        <end position="406"/>
    </location>
</feature>
<evidence type="ECO:0000256" key="1">
    <source>
        <dbReference type="SAM" id="MobiDB-lite"/>
    </source>
</evidence>
<proteinExistence type="predicted"/>
<sequence length="412" mass="45847">MRAFYGSKISGHMIRTPEGYLVCKEVPIARTGTQEYLGREFGGENPEKIYVVKRPEEEVFSKAALASFEGKPVVDEHPYENVTPDNIGRYIKGTCRDVRRGEGALSDCVVADLIIYDKDLIKKIESGKRDISCGYDCLWDPKDDDTYVQLEIRGNHVAVVEEGRAGHKVSIRDSRKGGKTMSEKSKNSIWGRMLSAFAHDSDTTPEDLEAAAKMKPASDEGNPAPAVPVVEKKEEPKSTIDAELDARLKKIEDAIAALAEKPYKEKPAEESDALDALEEELKGEKEETEETHDESDVEVDPKEINAKQEEAEDDDEDVIEPESEEEAKAARDAALKAISALKPVVAALPKSQRKKAADSLADLIRGNIRDDGYDAIMKAKENGHKKAKDKAMDDRELGRMIRDKYNPHYKKN</sequence>
<name>A0A8S5N3V1_9CAUD</name>
<feature type="compositionally biased region" description="Acidic residues" evidence="1">
    <location>
        <begin position="310"/>
        <end position="325"/>
    </location>
</feature>